<evidence type="ECO:0000313" key="1">
    <source>
        <dbReference type="EMBL" id="EPE24986.1"/>
    </source>
</evidence>
<keyword evidence="2" id="KW-1185">Reference proteome</keyword>
<dbReference type="EMBL" id="KE145372">
    <property type="protein sequence ID" value="EPE24986.1"/>
    <property type="molecule type" value="Genomic_DNA"/>
</dbReference>
<accession>S3CYS7</accession>
<dbReference type="PANTHER" id="PTHR36978:SF3">
    <property type="entry name" value="P-LOOP CONTAINING NUCLEOSIDE TRIPHOSPHATE HYDROLASE PROTEIN"/>
    <property type="match status" value="1"/>
</dbReference>
<organism evidence="1 2">
    <name type="scientific">Glarea lozoyensis (strain ATCC 20868 / MF5171)</name>
    <dbReference type="NCBI Taxonomy" id="1116229"/>
    <lineage>
        <taxon>Eukaryota</taxon>
        <taxon>Fungi</taxon>
        <taxon>Dikarya</taxon>
        <taxon>Ascomycota</taxon>
        <taxon>Pezizomycotina</taxon>
        <taxon>Leotiomycetes</taxon>
        <taxon>Helotiales</taxon>
        <taxon>Helotiaceae</taxon>
        <taxon>Glarea</taxon>
    </lineage>
</organism>
<gene>
    <name evidence="1" type="ORF">GLAREA_11567</name>
</gene>
<dbReference type="OMA" id="ANDGETM"/>
<keyword evidence="1" id="KW-0378">Hydrolase</keyword>
<dbReference type="OrthoDB" id="408152at2759"/>
<dbReference type="InterPro" id="IPR027417">
    <property type="entry name" value="P-loop_NTPase"/>
</dbReference>
<dbReference type="eggNOG" id="ENOG502RY15">
    <property type="taxonomic scope" value="Eukaryota"/>
</dbReference>
<dbReference type="Pfam" id="PF17784">
    <property type="entry name" value="Sulfotransfer_4"/>
    <property type="match status" value="1"/>
</dbReference>
<proteinExistence type="predicted"/>
<dbReference type="RefSeq" id="XP_008087901.1">
    <property type="nucleotide sequence ID" value="XM_008089710.1"/>
</dbReference>
<dbReference type="HOGENOM" id="CLU_061199_2_1_1"/>
<dbReference type="Proteomes" id="UP000016922">
    <property type="component" value="Unassembled WGS sequence"/>
</dbReference>
<dbReference type="KEGG" id="glz:GLAREA_11567"/>
<dbReference type="PANTHER" id="PTHR36978">
    <property type="entry name" value="P-LOOP CONTAINING NUCLEOTIDE TRIPHOSPHATE HYDROLASE"/>
    <property type="match status" value="1"/>
</dbReference>
<dbReference type="InterPro" id="IPR040632">
    <property type="entry name" value="Sulfotransfer_4"/>
</dbReference>
<dbReference type="SUPFAM" id="SSF52540">
    <property type="entry name" value="P-loop containing nucleoside triphosphate hydrolases"/>
    <property type="match status" value="1"/>
</dbReference>
<dbReference type="AlphaFoldDB" id="S3CYS7"/>
<reference evidence="1 2" key="1">
    <citation type="journal article" date="2013" name="BMC Genomics">
        <title>Genomics-driven discovery of the pneumocandin biosynthetic gene cluster in the fungus Glarea lozoyensis.</title>
        <authorList>
            <person name="Chen L."/>
            <person name="Yue Q."/>
            <person name="Zhang X."/>
            <person name="Xiang M."/>
            <person name="Wang C."/>
            <person name="Li S."/>
            <person name="Che Y."/>
            <person name="Ortiz-Lopez F.J."/>
            <person name="Bills G.F."/>
            <person name="Liu X."/>
            <person name="An Z."/>
        </authorList>
    </citation>
    <scope>NUCLEOTIDE SEQUENCE [LARGE SCALE GENOMIC DNA]</scope>
    <source>
        <strain evidence="2">ATCC 20868 / MF5171</strain>
    </source>
</reference>
<sequence length="260" mass="29476">MGGSASIPTDPSRTLKVIGAGYPRIGTLSMAIALEKLLDGPVMHGGSQLLGREDAYVKLWTKVFETRHDRPLLLKLLREATVGFVGITDAPGNCFVEELLEIYPDAEVVCVSRDRERWWKSWEMVTNTAGQGFLNWFLMVCPGKRWYPKLVTQFLQQQEEKFGPMTIERLDEHNPYVERSTPVEKFHKMELSEGWEPLCRFLEKSIPTEPFPRVNDAEAVDGLVWNIMKDAGARVMVLFIYDAGNGSMVDQNTLTVKLHS</sequence>
<dbReference type="STRING" id="1116229.S3CYS7"/>
<evidence type="ECO:0000313" key="2">
    <source>
        <dbReference type="Proteomes" id="UP000016922"/>
    </source>
</evidence>
<dbReference type="GeneID" id="19470608"/>
<dbReference type="Gene3D" id="3.40.50.300">
    <property type="entry name" value="P-loop containing nucleotide triphosphate hydrolases"/>
    <property type="match status" value="1"/>
</dbReference>
<dbReference type="GO" id="GO:0016787">
    <property type="term" value="F:hydrolase activity"/>
    <property type="evidence" value="ECO:0007669"/>
    <property type="project" value="UniProtKB-KW"/>
</dbReference>
<name>S3CYS7_GLAL2</name>
<protein>
    <submittedName>
        <fullName evidence="1">p-loop containing nucleoside triphosphate hydrolase</fullName>
    </submittedName>
</protein>